<dbReference type="GO" id="GO:0031146">
    <property type="term" value="P:SCF-dependent proteasomal ubiquitin-dependent protein catabolic process"/>
    <property type="evidence" value="ECO:0007669"/>
    <property type="project" value="TreeGrafter"/>
</dbReference>
<dbReference type="Pfam" id="PF25372">
    <property type="entry name" value="DUF7885"/>
    <property type="match status" value="1"/>
</dbReference>
<reference evidence="2 3" key="1">
    <citation type="journal article" date="2016" name="Sci. Rep.">
        <title>The genome sequence of the outbreeding globe artichoke constructed de novo incorporating a phase-aware low-pass sequencing strategy of F1 progeny.</title>
        <authorList>
            <person name="Scaglione D."/>
            <person name="Reyes-Chin-Wo S."/>
            <person name="Acquadro A."/>
            <person name="Froenicke L."/>
            <person name="Portis E."/>
            <person name="Beitel C."/>
            <person name="Tirone M."/>
            <person name="Mauro R."/>
            <person name="Lo Monaco A."/>
            <person name="Mauromicale G."/>
            <person name="Faccioli P."/>
            <person name="Cattivelli L."/>
            <person name="Rieseberg L."/>
            <person name="Michelmore R."/>
            <person name="Lanteri S."/>
        </authorList>
    </citation>
    <scope>NUCLEOTIDE SEQUENCE [LARGE SCALE GENOMIC DNA]</scope>
    <source>
        <strain evidence="2">2C</strain>
    </source>
</reference>
<evidence type="ECO:0000313" key="3">
    <source>
        <dbReference type="Proteomes" id="UP000243975"/>
    </source>
</evidence>
<dbReference type="InterPro" id="IPR006553">
    <property type="entry name" value="Leu-rich_rpt_Cys-con_subtyp"/>
</dbReference>
<dbReference type="Gramene" id="KVI06054">
    <property type="protein sequence ID" value="KVI06054"/>
    <property type="gene ID" value="Ccrd_015605"/>
</dbReference>
<dbReference type="PANTHER" id="PTHR13318">
    <property type="entry name" value="PARTNER OF PAIRED, ISOFORM B-RELATED"/>
    <property type="match status" value="1"/>
</dbReference>
<dbReference type="STRING" id="59895.A0A103YBI3"/>
<accession>A0A103YBI3</accession>
<keyword evidence="3" id="KW-1185">Reference proteome</keyword>
<dbReference type="AlphaFoldDB" id="A0A103YBI3"/>
<evidence type="ECO:0000313" key="2">
    <source>
        <dbReference type="EMBL" id="KVI06054.1"/>
    </source>
</evidence>
<dbReference type="OMA" id="LSDCMNL"/>
<dbReference type="FunFam" id="3.80.10.10:FF:000678">
    <property type="entry name" value="Predicted protein"/>
    <property type="match status" value="1"/>
</dbReference>
<gene>
    <name evidence="2" type="ORF">Ccrd_015605</name>
</gene>
<dbReference type="InterPro" id="IPR001611">
    <property type="entry name" value="Leu-rich_rpt"/>
</dbReference>
<dbReference type="InterPro" id="IPR057207">
    <property type="entry name" value="FBXL15_LRR"/>
</dbReference>
<comment type="caution">
    <text evidence="2">The sequence shown here is derived from an EMBL/GenBank/DDBJ whole genome shotgun (WGS) entry which is preliminary data.</text>
</comment>
<proteinExistence type="predicted"/>
<name>A0A103YBI3_CYNCS</name>
<dbReference type="GO" id="GO:0019005">
    <property type="term" value="C:SCF ubiquitin ligase complex"/>
    <property type="evidence" value="ECO:0007669"/>
    <property type="project" value="TreeGrafter"/>
</dbReference>
<dbReference type="Pfam" id="PF13516">
    <property type="entry name" value="LRR_6"/>
    <property type="match status" value="3"/>
</dbReference>
<protein>
    <submittedName>
        <fullName evidence="2">Leucine-rich repeat, cysteine-containing subtype</fullName>
    </submittedName>
</protein>
<evidence type="ECO:0000259" key="1">
    <source>
        <dbReference type="Pfam" id="PF25372"/>
    </source>
</evidence>
<organism evidence="2 3">
    <name type="scientific">Cynara cardunculus var. scolymus</name>
    <name type="common">Globe artichoke</name>
    <name type="synonym">Cynara scolymus</name>
    <dbReference type="NCBI Taxonomy" id="59895"/>
    <lineage>
        <taxon>Eukaryota</taxon>
        <taxon>Viridiplantae</taxon>
        <taxon>Streptophyta</taxon>
        <taxon>Embryophyta</taxon>
        <taxon>Tracheophyta</taxon>
        <taxon>Spermatophyta</taxon>
        <taxon>Magnoliopsida</taxon>
        <taxon>eudicotyledons</taxon>
        <taxon>Gunneridae</taxon>
        <taxon>Pentapetalae</taxon>
        <taxon>asterids</taxon>
        <taxon>campanulids</taxon>
        <taxon>Asterales</taxon>
        <taxon>Asteraceae</taxon>
        <taxon>Carduoideae</taxon>
        <taxon>Cardueae</taxon>
        <taxon>Carduinae</taxon>
        <taxon>Cynara</taxon>
    </lineage>
</organism>
<dbReference type="FunFam" id="3.80.10.10:FF:000277">
    <property type="entry name" value="Leucine-rich repeat family protein"/>
    <property type="match status" value="1"/>
</dbReference>
<feature type="domain" description="F-box/LRR-repeat protein 15-like leucin rich repeat" evidence="1">
    <location>
        <begin position="188"/>
        <end position="255"/>
    </location>
</feature>
<dbReference type="Gene3D" id="3.80.10.10">
    <property type="entry name" value="Ribonuclease Inhibitor"/>
    <property type="match status" value="3"/>
</dbReference>
<dbReference type="Proteomes" id="UP000243975">
    <property type="component" value="Unassembled WGS sequence"/>
</dbReference>
<dbReference type="SUPFAM" id="SSF52047">
    <property type="entry name" value="RNI-like"/>
    <property type="match status" value="1"/>
</dbReference>
<dbReference type="EMBL" id="LEKV01001852">
    <property type="protein sequence ID" value="KVI06054.1"/>
    <property type="molecule type" value="Genomic_DNA"/>
</dbReference>
<dbReference type="SMART" id="SM00367">
    <property type="entry name" value="LRR_CC"/>
    <property type="match status" value="4"/>
</dbReference>
<sequence>MGPTLPSLSLSAETTNSRSPRFLAPILTPSKVEYLWGELVLENKANRSMKKVDIEVYLEDIPEMEARSGWEPLFIEQLLTVKRERRHVRPSWNCAFMKSVKYKIDQYGSFSMLPRDISQQIFNELVFSQRLIGTYLEAFRDCALQDIDLGEYPEVDDSWMEVILSQGSSLLSADLSGSDITDRALFHIKDCENIQALNFNFCDQISDSGLDSISGLSNLTTLSFKRNNNITAEGMSALSGLVNLLKLDLERCPGIHGGLVHLRGLSKLEALNLNCCNCITDADMEPLSELTNLKELQVSSSKVTDCGVAFLKGLHKLALLNMERCPVTAACLDSLSAIMGLLYLNLSRCKLTGNGCDKFSRLKALKVLNLGFNDVSDAVLVHLNGGSCLINLESLNLDSCRIRDDGLVNLAGGSLLIIYVCTP</sequence>
<dbReference type="InterPro" id="IPR032675">
    <property type="entry name" value="LRR_dom_sf"/>
</dbReference>